<organism evidence="2 3">
    <name type="scientific">Pseudomonas amygdali pv. mori str. 301020</name>
    <dbReference type="NCBI Taxonomy" id="629261"/>
    <lineage>
        <taxon>Bacteria</taxon>
        <taxon>Pseudomonadati</taxon>
        <taxon>Pseudomonadota</taxon>
        <taxon>Gammaproteobacteria</taxon>
        <taxon>Pseudomonadales</taxon>
        <taxon>Pseudomonadaceae</taxon>
        <taxon>Pseudomonas</taxon>
        <taxon>Pseudomonas amygdali</taxon>
    </lineage>
</organism>
<evidence type="ECO:0000313" key="2">
    <source>
        <dbReference type="EMBL" id="EGH26890.1"/>
    </source>
</evidence>
<dbReference type="AlphaFoldDB" id="A0A656GNQ4"/>
<sequence length="36" mass="3642">VSPQTVDTRRGGHGGGGTANAFASTQKSQPWMILGA</sequence>
<protein>
    <submittedName>
        <fullName evidence="2">Uncharacterized protein</fullName>
    </submittedName>
</protein>
<feature type="non-terminal residue" evidence="2">
    <location>
        <position position="1"/>
    </location>
</feature>
<name>A0A656GNQ4_PSEA0</name>
<feature type="non-terminal residue" evidence="2">
    <location>
        <position position="36"/>
    </location>
</feature>
<gene>
    <name evidence="2" type="ORF">PSYMO_37601</name>
</gene>
<comment type="caution">
    <text evidence="2">The sequence shown here is derived from an EMBL/GenBank/DDBJ whole genome shotgun (WGS) entry which is preliminary data.</text>
</comment>
<evidence type="ECO:0000256" key="1">
    <source>
        <dbReference type="SAM" id="MobiDB-lite"/>
    </source>
</evidence>
<accession>A0A656GNQ4</accession>
<feature type="region of interest" description="Disordered" evidence="1">
    <location>
        <begin position="1"/>
        <end position="36"/>
    </location>
</feature>
<proteinExistence type="predicted"/>
<evidence type="ECO:0000313" key="3">
    <source>
        <dbReference type="Proteomes" id="UP000003465"/>
    </source>
</evidence>
<dbReference type="Proteomes" id="UP000003465">
    <property type="component" value="Unassembled WGS sequence"/>
</dbReference>
<reference evidence="2 3" key="1">
    <citation type="journal article" date="2011" name="PLoS Pathog.">
        <title>Dynamic evolution of pathogenicity revealed by sequencing and comparative genomics of 19 Pseudomonas syringae isolates.</title>
        <authorList>
            <person name="Baltrus D.A."/>
            <person name="Nishimura M.T."/>
            <person name="Romanchuk A."/>
            <person name="Chang J.H."/>
            <person name="Mukhtar M.S."/>
            <person name="Cherkis K."/>
            <person name="Roach J."/>
            <person name="Grant S.R."/>
            <person name="Jones C.D."/>
            <person name="Dangl J.L."/>
        </authorList>
    </citation>
    <scope>NUCLEOTIDE SEQUENCE [LARGE SCALE GENOMIC DNA]</scope>
    <source>
        <strain evidence="2 3">301020</strain>
    </source>
</reference>
<dbReference type="EMBL" id="AEAG01003006">
    <property type="protein sequence ID" value="EGH26890.1"/>
    <property type="molecule type" value="Genomic_DNA"/>
</dbReference>